<reference evidence="3 4" key="1">
    <citation type="journal article" date="2016" name="C (Basel)">
        <title>Selective Growth of and Electricity Production by Marine Exoelectrogenic Bacteria in Self-Aggregated Hydrogel of Microbially Reduced Graphene Oxide.</title>
        <authorList>
            <person name="Yoshida N."/>
            <person name="Goto Y."/>
            <person name="Miyata Y."/>
        </authorList>
    </citation>
    <scope>NUCLEOTIDE SEQUENCE [LARGE SCALE GENOMIC DNA]</scope>
    <source>
        <strain evidence="3 4">NIT-T3</strain>
    </source>
</reference>
<dbReference type="CDD" id="cd00077">
    <property type="entry name" value="HDc"/>
    <property type="match status" value="1"/>
</dbReference>
<dbReference type="Pfam" id="PF01966">
    <property type="entry name" value="HD"/>
    <property type="match status" value="1"/>
</dbReference>
<proteinExistence type="predicted"/>
<evidence type="ECO:0000313" key="3">
    <source>
        <dbReference type="EMBL" id="BCR07035.1"/>
    </source>
</evidence>
<dbReference type="SUPFAM" id="SSF109604">
    <property type="entry name" value="HD-domain/PDEase-like"/>
    <property type="match status" value="1"/>
</dbReference>
<dbReference type="InterPro" id="IPR003607">
    <property type="entry name" value="HD/PDEase_dom"/>
</dbReference>
<evidence type="ECO:0000313" key="4">
    <source>
        <dbReference type="Proteomes" id="UP001319827"/>
    </source>
</evidence>
<reference evidence="3 4" key="2">
    <citation type="journal article" date="2021" name="Int. J. Syst. Evol. Microbiol.">
        <title>Isolation and Polyphasic Characterization of Desulfuromonas versatilis sp. Nov., an Electrogenic Bacteria Capable of Versatile Metabolism Isolated from a Graphene Oxide-Reducing Enrichment Culture.</title>
        <authorList>
            <person name="Xie L."/>
            <person name="Yoshida N."/>
            <person name="Ishii S."/>
            <person name="Meng L."/>
        </authorList>
    </citation>
    <scope>NUCLEOTIDE SEQUENCE [LARGE SCALE GENOMIC DNA]</scope>
    <source>
        <strain evidence="3 4">NIT-T3</strain>
    </source>
</reference>
<dbReference type="InterPro" id="IPR006675">
    <property type="entry name" value="HDIG_dom"/>
</dbReference>
<name>A0ABN6E3W3_9BACT</name>
<dbReference type="PANTHER" id="PTHR47545">
    <property type="entry name" value="MULTIFUNCTIONAL CCA PROTEIN"/>
    <property type="match status" value="1"/>
</dbReference>
<protein>
    <submittedName>
        <fullName evidence="3">HD family phosphohydrolase</fullName>
    </submittedName>
</protein>
<accession>A0ABN6E3W3</accession>
<dbReference type="RefSeq" id="WP_221250405.1">
    <property type="nucleotide sequence ID" value="NZ_AP024355.1"/>
</dbReference>
<evidence type="ECO:0000256" key="1">
    <source>
        <dbReference type="ARBA" id="ARBA00022741"/>
    </source>
</evidence>
<evidence type="ECO:0000259" key="2">
    <source>
        <dbReference type="Pfam" id="PF01966"/>
    </source>
</evidence>
<keyword evidence="4" id="KW-1185">Reference proteome</keyword>
<organism evidence="3 4">
    <name type="scientific">Desulfuromonas versatilis</name>
    <dbReference type="NCBI Taxonomy" id="2802975"/>
    <lineage>
        <taxon>Bacteria</taxon>
        <taxon>Pseudomonadati</taxon>
        <taxon>Thermodesulfobacteriota</taxon>
        <taxon>Desulfuromonadia</taxon>
        <taxon>Desulfuromonadales</taxon>
        <taxon>Desulfuromonadaceae</taxon>
        <taxon>Desulfuromonas</taxon>
    </lineage>
</organism>
<keyword evidence="1" id="KW-0547">Nucleotide-binding</keyword>
<dbReference type="Gene3D" id="1.10.3090.10">
    <property type="entry name" value="cca-adding enzyme, domain 2"/>
    <property type="match status" value="1"/>
</dbReference>
<feature type="domain" description="HD" evidence="2">
    <location>
        <begin position="65"/>
        <end position="149"/>
    </location>
</feature>
<sequence>MTDLDYIEHCLLLPDGEERAERFAADPRLRALLPEVYALADVPQPPDHHPEGDALVHSLLAVRHLPGNADPRLAWAALLHDVGKALTTREIDGRIRAFGHDREGVRLAEGRLRSLGMEAGRREDVLWLVRHHMFALSWQVGEQRRLSRRQWRFIADARFPLLLALMRVDALAAGGSPSKLAQVDFYRQARGRLAFPGAS</sequence>
<dbReference type="EMBL" id="AP024355">
    <property type="protein sequence ID" value="BCR07035.1"/>
    <property type="molecule type" value="Genomic_DNA"/>
</dbReference>
<dbReference type="InterPro" id="IPR006674">
    <property type="entry name" value="HD_domain"/>
</dbReference>
<gene>
    <name evidence="3" type="ORF">DESUT3_41040</name>
</gene>
<dbReference type="NCBIfam" id="TIGR00277">
    <property type="entry name" value="HDIG"/>
    <property type="match status" value="1"/>
</dbReference>
<dbReference type="PANTHER" id="PTHR47545:SF1">
    <property type="entry name" value="MULTIFUNCTIONAL CCA PROTEIN"/>
    <property type="match status" value="1"/>
</dbReference>
<dbReference type="InterPro" id="IPR050124">
    <property type="entry name" value="tRNA_CCA-adding_enzyme"/>
</dbReference>
<dbReference type="Proteomes" id="UP001319827">
    <property type="component" value="Chromosome"/>
</dbReference>